<organism evidence="1">
    <name type="scientific">bioreactor metagenome</name>
    <dbReference type="NCBI Taxonomy" id="1076179"/>
    <lineage>
        <taxon>unclassified sequences</taxon>
        <taxon>metagenomes</taxon>
        <taxon>ecological metagenomes</taxon>
    </lineage>
</organism>
<accession>A0A645HA21</accession>
<gene>
    <name evidence="1" type="ORF">SDC9_182463</name>
</gene>
<dbReference type="AlphaFoldDB" id="A0A645HA21"/>
<comment type="caution">
    <text evidence="1">The sequence shown here is derived from an EMBL/GenBank/DDBJ whole genome shotgun (WGS) entry which is preliminary data.</text>
</comment>
<dbReference type="InterPro" id="IPR036615">
    <property type="entry name" value="Mur_ligase_C_dom_sf"/>
</dbReference>
<evidence type="ECO:0000313" key="1">
    <source>
        <dbReference type="EMBL" id="MPN34969.1"/>
    </source>
</evidence>
<proteinExistence type="predicted"/>
<protein>
    <recommendedName>
        <fullName evidence="2">UDP-N-acetylmuramate--L-alanine ligase</fullName>
    </recommendedName>
</protein>
<reference evidence="1" key="1">
    <citation type="submission" date="2019-08" db="EMBL/GenBank/DDBJ databases">
        <authorList>
            <person name="Kucharzyk K."/>
            <person name="Murdoch R.W."/>
            <person name="Higgins S."/>
            <person name="Loffler F."/>
        </authorList>
    </citation>
    <scope>NUCLEOTIDE SEQUENCE</scope>
</reference>
<name>A0A645HA21_9ZZZZ</name>
<sequence length="107" mass="12167">MIKVFFQPHASFTQYKSNLVGLKKAFVKADEIVLGPIRFNPKVNKKSRATAKDFRQEIGSKLIYIPIEKEIKSYYVHHLSSNDILIYMSSGGLSGNKIIKSIIKTIH</sequence>
<dbReference type="Gene3D" id="3.90.190.20">
    <property type="entry name" value="Mur ligase, C-terminal domain"/>
    <property type="match status" value="1"/>
</dbReference>
<dbReference type="GO" id="GO:0016881">
    <property type="term" value="F:acid-amino acid ligase activity"/>
    <property type="evidence" value="ECO:0007669"/>
    <property type="project" value="InterPro"/>
</dbReference>
<evidence type="ECO:0008006" key="2">
    <source>
        <dbReference type="Google" id="ProtNLM"/>
    </source>
</evidence>
<dbReference type="SUPFAM" id="SSF53244">
    <property type="entry name" value="MurD-like peptide ligases, peptide-binding domain"/>
    <property type="match status" value="1"/>
</dbReference>
<dbReference type="EMBL" id="VSSQ01088280">
    <property type="protein sequence ID" value="MPN34969.1"/>
    <property type="molecule type" value="Genomic_DNA"/>
</dbReference>